<keyword evidence="10 11" id="KW-0539">Nucleus</keyword>
<evidence type="ECO:0000256" key="9">
    <source>
        <dbReference type="ARBA" id="ARBA00023204"/>
    </source>
</evidence>
<feature type="compositionally biased region" description="Polar residues" evidence="12">
    <location>
        <begin position="258"/>
        <end position="275"/>
    </location>
</feature>
<dbReference type="RefSeq" id="XP_009534945.1">
    <property type="nucleotide sequence ID" value="XM_009536650.1"/>
</dbReference>
<feature type="region of interest" description="Disordered" evidence="12">
    <location>
        <begin position="2723"/>
        <end position="2742"/>
    </location>
</feature>
<evidence type="ECO:0000256" key="8">
    <source>
        <dbReference type="ARBA" id="ARBA00023128"/>
    </source>
</evidence>
<dbReference type="PRINTS" id="PR00853">
    <property type="entry name" value="XPGRADSUPER"/>
</dbReference>
<dbReference type="GO" id="GO:0006281">
    <property type="term" value="P:DNA repair"/>
    <property type="evidence" value="ECO:0007669"/>
    <property type="project" value="UniProtKB-UniRule"/>
</dbReference>
<dbReference type="SMART" id="SM00279">
    <property type="entry name" value="HhH2"/>
    <property type="match status" value="1"/>
</dbReference>
<dbReference type="PANTHER" id="PTHR11081">
    <property type="entry name" value="FLAP ENDONUCLEASE FAMILY MEMBER"/>
    <property type="match status" value="1"/>
</dbReference>
<dbReference type="FunFam" id="3.40.50.1010:FF:000002">
    <property type="entry name" value="Exonuclease 1, putative"/>
    <property type="match status" value="1"/>
</dbReference>
<dbReference type="GO" id="GO:0003677">
    <property type="term" value="F:DNA binding"/>
    <property type="evidence" value="ECO:0007669"/>
    <property type="project" value="UniProtKB-UniRule"/>
</dbReference>
<dbReference type="OMA" id="VDATYWP"/>
<dbReference type="SMR" id="G5A344"/>
<gene>
    <name evidence="15" type="ORF">PHYSODRAFT_523066</name>
</gene>
<feature type="region of interest" description="Disordered" evidence="12">
    <location>
        <begin position="1388"/>
        <end position="1407"/>
    </location>
</feature>
<dbReference type="PROSITE" id="PS00841">
    <property type="entry name" value="XPG_1"/>
    <property type="match status" value="1"/>
</dbReference>
<dbReference type="SUPFAM" id="SSF47807">
    <property type="entry name" value="5' to 3' exonuclease, C-terminal subdomain"/>
    <property type="match status" value="1"/>
</dbReference>
<keyword evidence="2" id="KW-0597">Phosphoprotein</keyword>
<feature type="domain" description="XPG N-terminal" evidence="14">
    <location>
        <begin position="2076"/>
        <end position="2174"/>
    </location>
</feature>
<comment type="function">
    <text evidence="11">5'-&gt;3' double-stranded DNA exonuclease which may also possess a cryptic 3'-&gt;5' double-stranded DNA exonuclease activity. Functions in DNA mismatch repair.</text>
</comment>
<keyword evidence="8" id="KW-0496">Mitochondrion</keyword>
<comment type="cofactor">
    <cofactor evidence="11">
        <name>Mg(2+)</name>
        <dbReference type="ChEBI" id="CHEBI:18420"/>
    </cofactor>
    <text evidence="11">Binds 2 magnesium ions per subunit. They probably participate in the reaction catalyzed by the enzyme. May bind an additional third magnesium ion after substrate binding.</text>
</comment>
<dbReference type="Pfam" id="PF00752">
    <property type="entry name" value="XPG_N"/>
    <property type="match status" value="1"/>
</dbReference>
<evidence type="ECO:0000256" key="2">
    <source>
        <dbReference type="ARBA" id="ARBA00022553"/>
    </source>
</evidence>
<feature type="compositionally biased region" description="Basic and acidic residues" evidence="12">
    <location>
        <begin position="1329"/>
        <end position="1341"/>
    </location>
</feature>
<dbReference type="KEGG" id="psoj:PHYSODRAFT_523066"/>
<dbReference type="Gene3D" id="1.25.40.10">
    <property type="entry name" value="Tetratricopeptide repeat domain"/>
    <property type="match status" value="1"/>
</dbReference>
<feature type="region of interest" description="Disordered" evidence="12">
    <location>
        <begin position="2547"/>
        <end position="2569"/>
    </location>
</feature>
<dbReference type="STRING" id="1094619.G5A344"/>
<dbReference type="Gene3D" id="3.40.50.1010">
    <property type="entry name" value="5'-nuclease"/>
    <property type="match status" value="1"/>
</dbReference>
<evidence type="ECO:0000256" key="1">
    <source>
        <dbReference type="ARBA" id="ARBA00004123"/>
    </source>
</evidence>
<keyword evidence="4 11" id="KW-0479">Metal-binding</keyword>
<feature type="compositionally biased region" description="Pro residues" evidence="12">
    <location>
        <begin position="2833"/>
        <end position="2843"/>
    </location>
</feature>
<evidence type="ECO:0000256" key="11">
    <source>
        <dbReference type="RuleBase" id="RU910737"/>
    </source>
</evidence>
<keyword evidence="11" id="KW-0269">Exonuclease</keyword>
<sequence length="2851" mass="318336">MEVEARAFEAALNCFARALALDATDVVVWFQMGQAAVETGKLWLARRALEEGLKVDATYWPLARTLAEVLHEIGDAEAYARVAAHIREHDPLCASVRLIDGPNSETKGTNKDAKLLRRARKRLVHLHGIAEEQTKRRKVLEQQRTEELKHRMQSRTYELQQPSWSALGKVLLEAFEDGNRDDGVDVLRAAVQIQVSYEQVEMASVEEQKEEEKEEKRGDAGAKEETVSAEKQDEDDHPPPAKRAKHKDVAKVSAALETSVSTGVSDNDTQDSGIQLSDLLEFPPRRRKSRRNEERLREEHAAAVKKAREKDLAYRLGAFLPDAIGEEERESTPESVSIEWLPPLNIELVDAKFRVSNASKETVAQVSSFAFPSSTEDSAATVESQSSQKSSRDRTSSGESPSRVEIVSGARISAFVSDSGHAPPRGVMDWVRHYLNQCGRWAHLKLGSEDENIHTVCTWLEKVLNGELDVARTPRGTTTQSSIIDVADHSLVQGSRFEGNGLALGAQLFLLELHFDMLLQQPVRGKRRRKMKRAVESQLARAQKLLFEFGWLEGSEETADCPSGSEFLRLLWLIARMYERCGNPQMAQQYFSQCRDKLIELIDGDDSNGDDSNGDVGGADDFRVELPNQKADNEISLGILDEKISGLRFSDVCSEAQRLFEAGDHDQVVSVLLGHFFPANQAPRMMDFLNEFEVDEDDPAARGGSSKKRFEMVLDSLRHSSKYSDGDAVLFLLTTLYYVIDFLDGLVVTKEPATIDDSPDEACTNALAALDFLLTQLTQNQCERITTSDYWLLLRALSVRCLKPTILLRFDSPSDVLSMLRAALEINEPSVGGDDKLQMIGVDAMARLLYTIRSLSSEEFRNLFTLAPHPVKRKQPRRDRIRVVLVELLRFMNRALQSNEKLALSLPLPKISALMTLCCTLMKEEEETVARSDGKTPRQLFGNGAILFVLLYESFRRPDLPASLPQLVNLIHLLHERLGQHGICGLTYFSESRPSADSGKTSCFLESCTLLLSKFVKQNASVRDEGKSIKKSDDSSAEEDNEEDDEDGEEAEYRFQKEVCQCYRCLYDGQILPGTDDHKTGATFASLQNAEQSVKHEDALRLIRFAVPILLATKPKNNGQKKERLKLLYAVRDALSDSDFAALSAHPASVSPPLEAYLAPRGLLQEEIALPFLLGADTAPNSADEACLGHLWYLMGANFILGRVKRRGNLGELMEIEQHVRERVEFLMKDVLYYHPDRIDSWIRLGKTMKELYHAATDAFAAVLGRKLRIQALRWYTAKIFVESSYQQGEGPDMLSFQKVVLGWSLFKKMKESQGKDFDGHKAASKSSNSKDSKEETKENTDQNQSAPSIPIEEFATTYIVQVIEFARRCFDMAARLAEEAAKTHKLKLKEKRGSGDGGAEGEGDDDFDEQLDELQNKLIECNEESGLLLYNVLQEFSLMKELNAALFPLTVYSRLLEKALVYFKKGLAICEANEDAHEDHFRLQYMIGKTLKKRRWCELRRQDSSDPEALATATEMADCFAKAEAARNEGDREHALVHAFYSLQALRIDLTISESPSVAALRLVCDHFYEEENEEEENDEEEEERENNDDDDSETVTSTASEDSKKNASSKTTSDSKSASSTRKDEILTLLSDAKRDDDNRELNVTLARGWLALNIIEALESIPDEDRYFHPSRYVLARLVYWLSTFYSALEQSGYKDDPVNSLLDAVLARRNETKVEGPSDAAARALKEMSPIFDKRRPQIVAIWFSEYIPSAKKFEELNQRQMKYDYYRLKYWRFYIALLQENEAYGRLKEVGSWVLACKEDHDVIDIMLGLPGEDRPVDALLKQLAKTYSYYLEVSNAQQRLSQIMDDSSLLLENAELPMVAVFFVGAIAYPPEMPLLAKDTVILDREFNANIAVIKNALRRDELPPRIYDAQGREAWKAYLDASRSFCEEKWPERSGKGKPTKKHARPKAVAAAPTTASSQSDASQPTVNASILYKQVVRHLWMRLYEECSPRSSSTQWMSCSTRRMWSWIASGSVSPAWLGNPCAQQQQQHEAKSSKEQMQALFGHLHRSSESAVELAHSNSKLRDELAMGVTGLLPVLKSVTDQVHVSKYAGKTVGVDASGWLYKGAYSCPVDLVLGRPTDAYLNFSIQQIKLLQEHDITPILVFDGAPLPAKARENAARSRSRAEWKLKAEKLLKEKEDDRDGRAVFSACTRAVSVTNEMVMKLIAVLRRMNITFYVAPYEADAQLAFLSRQKIVDVVISDDSDCVPYGVKTVLFKLSPDGWGSELKRRSLGANEELSFVGWTEEMLCILAGCDYCPSVSGVGIINAYKLVSQFKTPVEKQKGSVLPDNFEEHYYSAILTYRHQLVFDPRNAKLKMLSPLDVSKGILPRVDKGLHFLGNVELRDDVVESIALGQIHPVTHESYAWKDTAAAVLLEEERQAASKPRPKSSKTRSSTSSESSGMAIPPQHYTDDSSQEDPIASSTRPQASTSRVRYEKPRPSSRLSWTHLDSVLGSSDHIVNFRSPKVSENFKPLAALHEPPASIGSSSINARALKDFESRPVRSHVQRVRNPAHRRRDGKGSRFEGEVLCKVDSSSLTSTAVHHNTAAANSDVDRLTDEENAPPPQAKRPRLFGCPSPPPSSPSSRVSEASSQKLLVRPTPFGCGQRQPPSPTASCVGSLKWSLPPRHSQQQRRSILPAPSKRYTFTMSAEEKWDRILGDELDDTNSSQRSAQNLLISQSPSVAGRASSSLPLPRAACRAKSRRLRTASSSALLLNGVVDAAAAAGIPPPTRPAPSTATGTGTNWLFLLLSTAMGTGATNAAQVGASLVTKLVSSMDSSSARIQSEPPPSPPSTPPRRPKRPRW</sequence>
<feature type="region of interest" description="Disordered" evidence="12">
    <location>
        <begin position="201"/>
        <end position="250"/>
    </location>
</feature>
<dbReference type="GO" id="GO:0046872">
    <property type="term" value="F:metal ion binding"/>
    <property type="evidence" value="ECO:0007669"/>
    <property type="project" value="UniProtKB-UniRule"/>
</dbReference>
<feature type="region of interest" description="Disordered" evidence="12">
    <location>
        <begin position="2425"/>
        <end position="2488"/>
    </location>
</feature>
<dbReference type="EC" id="3.1.-.-" evidence="11"/>
<evidence type="ECO:0000256" key="4">
    <source>
        <dbReference type="ARBA" id="ARBA00022723"/>
    </source>
</evidence>
<keyword evidence="16" id="KW-1185">Reference proteome</keyword>
<evidence type="ECO:0000259" key="13">
    <source>
        <dbReference type="SMART" id="SM00484"/>
    </source>
</evidence>
<dbReference type="InParanoid" id="G5A344"/>
<feature type="region of interest" description="Disordered" evidence="12">
    <location>
        <begin position="374"/>
        <end position="403"/>
    </location>
</feature>
<dbReference type="PANTHER" id="PTHR11081:SF8">
    <property type="entry name" value="EXONUCLEASE 1"/>
    <property type="match status" value="1"/>
</dbReference>
<keyword evidence="7 11" id="KW-0460">Magnesium</keyword>
<comment type="subcellular location">
    <subcellularLocation>
        <location evidence="1 11">Nucleus</location>
    </subcellularLocation>
</comment>
<dbReference type="InterPro" id="IPR006086">
    <property type="entry name" value="XPG-I_dom"/>
</dbReference>
<feature type="region of interest" description="Disordered" evidence="12">
    <location>
        <begin position="1572"/>
        <end position="1623"/>
    </location>
</feature>
<dbReference type="SUPFAM" id="SSF88723">
    <property type="entry name" value="PIN domain-like"/>
    <property type="match status" value="1"/>
</dbReference>
<dbReference type="InterPro" id="IPR006084">
    <property type="entry name" value="XPG/Rad2"/>
</dbReference>
<organism evidence="15 16">
    <name type="scientific">Phytophthora sojae (strain P6497)</name>
    <name type="common">Soybean stem and root rot agent</name>
    <name type="synonym">Phytophthora megasperma f. sp. glycines</name>
    <dbReference type="NCBI Taxonomy" id="1094619"/>
    <lineage>
        <taxon>Eukaryota</taxon>
        <taxon>Sar</taxon>
        <taxon>Stramenopiles</taxon>
        <taxon>Oomycota</taxon>
        <taxon>Peronosporomycetes</taxon>
        <taxon>Peronosporales</taxon>
        <taxon>Peronosporaceae</taxon>
        <taxon>Phytophthora</taxon>
    </lineage>
</organism>
<proteinExistence type="inferred from homology"/>
<feature type="region of interest" description="Disordered" evidence="12">
    <location>
        <begin position="258"/>
        <end position="277"/>
    </location>
</feature>
<dbReference type="GO" id="GO:0035312">
    <property type="term" value="F:5'-3' DNA exonuclease activity"/>
    <property type="evidence" value="ECO:0007669"/>
    <property type="project" value="UniProtKB-UniRule"/>
</dbReference>
<evidence type="ECO:0000256" key="3">
    <source>
        <dbReference type="ARBA" id="ARBA00022722"/>
    </source>
</evidence>
<keyword evidence="5 11" id="KW-0227">DNA damage</keyword>
<evidence type="ECO:0000313" key="15">
    <source>
        <dbReference type="EMBL" id="EGZ10084.1"/>
    </source>
</evidence>
<dbReference type="GeneID" id="20660594"/>
<dbReference type="SUPFAM" id="SSF48452">
    <property type="entry name" value="TPR-like"/>
    <property type="match status" value="1"/>
</dbReference>
<dbReference type="InterPro" id="IPR006085">
    <property type="entry name" value="XPG_DNA_repair_N"/>
</dbReference>
<keyword evidence="6 11" id="KW-0378">Hydrolase</keyword>
<name>G5A344_PHYSP</name>
<dbReference type="InterPro" id="IPR019974">
    <property type="entry name" value="XPG_CS"/>
</dbReference>
<evidence type="ECO:0000256" key="7">
    <source>
        <dbReference type="ARBA" id="ARBA00022842"/>
    </source>
</evidence>
<feature type="region of interest" description="Disordered" evidence="12">
    <location>
        <begin position="2822"/>
        <end position="2851"/>
    </location>
</feature>
<dbReference type="InterPro" id="IPR044752">
    <property type="entry name" value="PIN-like_EXO1"/>
</dbReference>
<feature type="compositionally biased region" description="Basic residues" evidence="12">
    <location>
        <begin position="1943"/>
        <end position="1953"/>
    </location>
</feature>
<feature type="domain" description="XPG-I" evidence="13">
    <location>
        <begin position="2217"/>
        <end position="2287"/>
    </location>
</feature>
<dbReference type="CDD" id="cd09901">
    <property type="entry name" value="H3TH_FEN1-like"/>
    <property type="match status" value="1"/>
</dbReference>
<feature type="compositionally biased region" description="Acidic residues" evidence="12">
    <location>
        <begin position="1572"/>
        <end position="1595"/>
    </location>
</feature>
<evidence type="ECO:0000256" key="5">
    <source>
        <dbReference type="ARBA" id="ARBA00022763"/>
    </source>
</evidence>
<dbReference type="CDD" id="cd09857">
    <property type="entry name" value="PIN_EXO1"/>
    <property type="match status" value="1"/>
</dbReference>
<dbReference type="Gene3D" id="1.10.150.20">
    <property type="entry name" value="5' to 3' exonuclease, C-terminal subdomain"/>
    <property type="match status" value="1"/>
</dbReference>
<keyword evidence="11" id="KW-0238">DNA-binding</keyword>
<keyword evidence="3 11" id="KW-0540">Nuclease</keyword>
<dbReference type="InterPro" id="IPR011990">
    <property type="entry name" value="TPR-like_helical_dom_sf"/>
</dbReference>
<dbReference type="InterPro" id="IPR036279">
    <property type="entry name" value="5-3_exonuclease_C_sf"/>
</dbReference>
<dbReference type="GO" id="GO:0005634">
    <property type="term" value="C:nucleus"/>
    <property type="evidence" value="ECO:0007669"/>
    <property type="project" value="UniProtKB-SubCell"/>
</dbReference>
<comment type="similarity">
    <text evidence="11">Belongs to the XPG/RAD2 endonuclease family. EXO1 subfamily.</text>
</comment>
<evidence type="ECO:0000256" key="12">
    <source>
        <dbReference type="SAM" id="MobiDB-lite"/>
    </source>
</evidence>
<dbReference type="GO" id="GO:0017108">
    <property type="term" value="F:5'-flap endonuclease activity"/>
    <property type="evidence" value="ECO:0007669"/>
    <property type="project" value="TreeGrafter"/>
</dbReference>
<evidence type="ECO:0000256" key="6">
    <source>
        <dbReference type="ARBA" id="ARBA00022801"/>
    </source>
</evidence>
<feature type="region of interest" description="Disordered" evidence="12">
    <location>
        <begin position="1316"/>
        <end position="1348"/>
    </location>
</feature>
<dbReference type="SMART" id="SM00484">
    <property type="entry name" value="XPGI"/>
    <property type="match status" value="1"/>
</dbReference>
<reference evidence="15 16" key="1">
    <citation type="journal article" date="2006" name="Science">
        <title>Phytophthora genome sequences uncover evolutionary origins and mechanisms of pathogenesis.</title>
        <authorList>
            <person name="Tyler B.M."/>
            <person name="Tripathy S."/>
            <person name="Zhang X."/>
            <person name="Dehal P."/>
            <person name="Jiang R.H."/>
            <person name="Aerts A."/>
            <person name="Arredondo F.D."/>
            <person name="Baxter L."/>
            <person name="Bensasson D."/>
            <person name="Beynon J.L."/>
            <person name="Chapman J."/>
            <person name="Damasceno C.M."/>
            <person name="Dorrance A.E."/>
            <person name="Dou D."/>
            <person name="Dickerman A.W."/>
            <person name="Dubchak I.L."/>
            <person name="Garbelotto M."/>
            <person name="Gijzen M."/>
            <person name="Gordon S.G."/>
            <person name="Govers F."/>
            <person name="Grunwald N.J."/>
            <person name="Huang W."/>
            <person name="Ivors K.L."/>
            <person name="Jones R.W."/>
            <person name="Kamoun S."/>
            <person name="Krampis K."/>
            <person name="Lamour K.H."/>
            <person name="Lee M.K."/>
            <person name="McDonald W.H."/>
            <person name="Medina M."/>
            <person name="Meijer H.J."/>
            <person name="Nordberg E.K."/>
            <person name="Maclean D.J."/>
            <person name="Ospina-Giraldo M.D."/>
            <person name="Morris P.F."/>
            <person name="Phuntumart V."/>
            <person name="Putnam N.H."/>
            <person name="Rash S."/>
            <person name="Rose J.K."/>
            <person name="Sakihama Y."/>
            <person name="Salamov A.A."/>
            <person name="Savidor A."/>
            <person name="Scheuring C.F."/>
            <person name="Smith B.M."/>
            <person name="Sobral B.W."/>
            <person name="Terry A."/>
            <person name="Torto-Alalibo T.A."/>
            <person name="Win J."/>
            <person name="Xu Z."/>
            <person name="Zhang H."/>
            <person name="Grigoriev I.V."/>
            <person name="Rokhsar D.S."/>
            <person name="Boore J.L."/>
        </authorList>
    </citation>
    <scope>NUCLEOTIDE SEQUENCE [LARGE SCALE GENOMIC DNA]</scope>
    <source>
        <strain evidence="15 16">P6497</strain>
    </source>
</reference>
<evidence type="ECO:0000313" key="16">
    <source>
        <dbReference type="Proteomes" id="UP000002640"/>
    </source>
</evidence>
<feature type="compositionally biased region" description="Low complexity" evidence="12">
    <location>
        <begin position="1608"/>
        <end position="1622"/>
    </location>
</feature>
<keyword evidence="9 11" id="KW-0234">DNA repair</keyword>
<evidence type="ECO:0000256" key="10">
    <source>
        <dbReference type="ARBA" id="ARBA00023242"/>
    </source>
</evidence>
<keyword evidence="11" id="KW-0228">DNA excision</keyword>
<dbReference type="Pfam" id="PF00867">
    <property type="entry name" value="XPG_I"/>
    <property type="match status" value="1"/>
</dbReference>
<feature type="compositionally biased region" description="Polar residues" evidence="12">
    <location>
        <begin position="2723"/>
        <end position="2738"/>
    </location>
</feature>
<dbReference type="SMART" id="SM00485">
    <property type="entry name" value="XPGN"/>
    <property type="match status" value="1"/>
</dbReference>
<protein>
    <recommendedName>
        <fullName evidence="11">Exonuclease 1</fullName>
        <ecNumber evidence="11">3.1.-.-</ecNumber>
    </recommendedName>
</protein>
<feature type="compositionally biased region" description="Basic residues" evidence="12">
    <location>
        <begin position="2549"/>
        <end position="2565"/>
    </location>
</feature>
<feature type="compositionally biased region" description="Polar residues" evidence="12">
    <location>
        <begin position="2468"/>
        <end position="2479"/>
    </location>
</feature>
<feature type="region of interest" description="Disordered" evidence="12">
    <location>
        <begin position="1026"/>
        <end position="1049"/>
    </location>
</feature>
<dbReference type="InterPro" id="IPR029060">
    <property type="entry name" value="PIN-like_dom_sf"/>
</dbReference>
<feature type="compositionally biased region" description="Acidic residues" evidence="12">
    <location>
        <begin position="1035"/>
        <end position="1049"/>
    </location>
</feature>
<accession>G5A344</accession>
<evidence type="ECO:0000259" key="14">
    <source>
        <dbReference type="SMART" id="SM00485"/>
    </source>
</evidence>
<keyword evidence="11" id="KW-0267">Excision nuclease</keyword>
<feature type="compositionally biased region" description="Basic and acidic residues" evidence="12">
    <location>
        <begin position="206"/>
        <end position="231"/>
    </location>
</feature>
<feature type="compositionally biased region" description="Polar residues" evidence="12">
    <location>
        <begin position="374"/>
        <end position="383"/>
    </location>
</feature>
<feature type="region of interest" description="Disordered" evidence="12">
    <location>
        <begin position="2591"/>
        <end position="2640"/>
    </location>
</feature>
<dbReference type="EMBL" id="JH159159">
    <property type="protein sequence ID" value="EGZ10084.1"/>
    <property type="molecule type" value="Genomic_DNA"/>
</dbReference>
<feature type="region of interest" description="Disordered" evidence="12">
    <location>
        <begin position="1936"/>
        <end position="1971"/>
    </location>
</feature>
<feature type="compositionally biased region" description="Low complexity" evidence="12">
    <location>
        <begin position="2439"/>
        <end position="2448"/>
    </location>
</feature>
<dbReference type="InterPro" id="IPR008918">
    <property type="entry name" value="HhH2"/>
</dbReference>
<dbReference type="Proteomes" id="UP000002640">
    <property type="component" value="Unassembled WGS sequence"/>
</dbReference>
<feature type="compositionally biased region" description="Polar residues" evidence="12">
    <location>
        <begin position="1961"/>
        <end position="1971"/>
    </location>
</feature>